<dbReference type="Gene3D" id="3.10.310.50">
    <property type="match status" value="1"/>
</dbReference>
<feature type="region of interest" description="Disordered" evidence="1">
    <location>
        <begin position="198"/>
        <end position="239"/>
    </location>
</feature>
<comment type="caution">
    <text evidence="4">The sequence shown here is derived from an EMBL/GenBank/DDBJ whole genome shotgun (WGS) entry which is preliminary data.</text>
</comment>
<evidence type="ECO:0000256" key="1">
    <source>
        <dbReference type="SAM" id="MobiDB-lite"/>
    </source>
</evidence>
<sequence length="239" mass="26603">VAAENPATTHVYDEANLLSDLHIEELETIAAEYGEKLHIDFIFFTREDESTFIGNYMDDFYDEKAPGYDKAHGRAVLVGIDMIGRDIVIDAHSDVKEHLDPDRLTMIRDKITSDLTNGNYIEAFTNVIYLTDKYMQFKPGVNPNNPIYKTSVQFVIALILGGVVVGAMLFRMNPRMTTNAGTYLDSNNSEILGKRDRYIRTTVTKRRKPKQNKGGGGSSGGSIGRTSGGFSRSRSSGKF</sequence>
<reference evidence="4" key="1">
    <citation type="journal article" date="2021" name="PeerJ">
        <title>Extensive microbial diversity within the chicken gut microbiome revealed by metagenomics and culture.</title>
        <authorList>
            <person name="Gilroy R."/>
            <person name="Ravi A."/>
            <person name="Getino M."/>
            <person name="Pursley I."/>
            <person name="Horton D.L."/>
            <person name="Alikhan N.F."/>
            <person name="Baker D."/>
            <person name="Gharbi K."/>
            <person name="Hall N."/>
            <person name="Watson M."/>
            <person name="Adriaenssens E.M."/>
            <person name="Foster-Nyarko E."/>
            <person name="Jarju S."/>
            <person name="Secka A."/>
            <person name="Antonio M."/>
            <person name="Oren A."/>
            <person name="Chaudhuri R.R."/>
            <person name="La Ragione R."/>
            <person name="Hildebrand F."/>
            <person name="Pallen M.J."/>
        </authorList>
    </citation>
    <scope>NUCLEOTIDE SEQUENCE</scope>
    <source>
        <strain evidence="4">CHK169-2315</strain>
    </source>
</reference>
<evidence type="ECO:0000259" key="3">
    <source>
        <dbReference type="Pfam" id="PF04536"/>
    </source>
</evidence>
<dbReference type="AlphaFoldDB" id="A0A9D1PQJ4"/>
<accession>A0A9D1PQJ4</accession>
<organism evidence="4 5">
    <name type="scientific">Candidatus Pseudogracilibacillus intestinigallinarum</name>
    <dbReference type="NCBI Taxonomy" id="2838742"/>
    <lineage>
        <taxon>Bacteria</taxon>
        <taxon>Bacillati</taxon>
        <taxon>Bacillota</taxon>
        <taxon>Bacilli</taxon>
        <taxon>Bacillales</taxon>
        <taxon>Bacillaceae</taxon>
        <taxon>Pseudogracilibacillus</taxon>
    </lineage>
</organism>
<feature type="domain" description="TPM" evidence="3">
    <location>
        <begin position="11"/>
        <end position="128"/>
    </location>
</feature>
<evidence type="ECO:0000256" key="2">
    <source>
        <dbReference type="SAM" id="Phobius"/>
    </source>
</evidence>
<feature type="transmembrane region" description="Helical" evidence="2">
    <location>
        <begin position="152"/>
        <end position="170"/>
    </location>
</feature>
<dbReference type="EMBL" id="DXHX01000168">
    <property type="protein sequence ID" value="HIV75724.1"/>
    <property type="molecule type" value="Genomic_DNA"/>
</dbReference>
<evidence type="ECO:0000313" key="5">
    <source>
        <dbReference type="Proteomes" id="UP000823937"/>
    </source>
</evidence>
<dbReference type="Pfam" id="PF04536">
    <property type="entry name" value="TPM_phosphatase"/>
    <property type="match status" value="1"/>
</dbReference>
<feature type="compositionally biased region" description="Low complexity" evidence="1">
    <location>
        <begin position="228"/>
        <end position="239"/>
    </location>
</feature>
<name>A0A9D1PQJ4_9BACI</name>
<feature type="compositionally biased region" description="Gly residues" evidence="1">
    <location>
        <begin position="213"/>
        <end position="227"/>
    </location>
</feature>
<reference evidence="4" key="2">
    <citation type="submission" date="2021-04" db="EMBL/GenBank/DDBJ databases">
        <authorList>
            <person name="Gilroy R."/>
        </authorList>
    </citation>
    <scope>NUCLEOTIDE SEQUENCE</scope>
    <source>
        <strain evidence="4">CHK169-2315</strain>
    </source>
</reference>
<keyword evidence="2" id="KW-0812">Transmembrane</keyword>
<gene>
    <name evidence="4" type="ORF">H9895_11675</name>
</gene>
<evidence type="ECO:0000313" key="4">
    <source>
        <dbReference type="EMBL" id="HIV75724.1"/>
    </source>
</evidence>
<proteinExistence type="predicted"/>
<protein>
    <submittedName>
        <fullName evidence="4">TPM domain-containing protein</fullName>
    </submittedName>
</protein>
<keyword evidence="2" id="KW-1133">Transmembrane helix</keyword>
<feature type="non-terminal residue" evidence="4">
    <location>
        <position position="1"/>
    </location>
</feature>
<dbReference type="InterPro" id="IPR007621">
    <property type="entry name" value="TPM_dom"/>
</dbReference>
<dbReference type="Proteomes" id="UP000823937">
    <property type="component" value="Unassembled WGS sequence"/>
</dbReference>
<keyword evidence="2" id="KW-0472">Membrane</keyword>